<feature type="transmembrane region" description="Helical" evidence="1">
    <location>
        <begin position="78"/>
        <end position="98"/>
    </location>
</feature>
<proteinExistence type="predicted"/>
<evidence type="ECO:0000313" key="4">
    <source>
        <dbReference type="Proteomes" id="UP000306918"/>
    </source>
</evidence>
<accession>A0A4S8HX63</accession>
<name>A0A4S8HX63_9BACT</name>
<dbReference type="GO" id="GO:0009190">
    <property type="term" value="P:cyclic nucleotide biosynthetic process"/>
    <property type="evidence" value="ECO:0007669"/>
    <property type="project" value="InterPro"/>
</dbReference>
<keyword evidence="1" id="KW-0472">Membrane</keyword>
<protein>
    <submittedName>
        <fullName evidence="3">Adenylate/guanylate cyclase domain-containing protein</fullName>
    </submittedName>
</protein>
<organism evidence="3 4">
    <name type="scientific">Niastella caeni</name>
    <dbReference type="NCBI Taxonomy" id="2569763"/>
    <lineage>
        <taxon>Bacteria</taxon>
        <taxon>Pseudomonadati</taxon>
        <taxon>Bacteroidota</taxon>
        <taxon>Chitinophagia</taxon>
        <taxon>Chitinophagales</taxon>
        <taxon>Chitinophagaceae</taxon>
        <taxon>Niastella</taxon>
    </lineage>
</organism>
<gene>
    <name evidence="3" type="ORF">FAM09_10700</name>
</gene>
<evidence type="ECO:0000256" key="1">
    <source>
        <dbReference type="SAM" id="Phobius"/>
    </source>
</evidence>
<keyword evidence="4" id="KW-1185">Reference proteome</keyword>
<dbReference type="GO" id="GO:0035556">
    <property type="term" value="P:intracellular signal transduction"/>
    <property type="evidence" value="ECO:0007669"/>
    <property type="project" value="InterPro"/>
</dbReference>
<dbReference type="AlphaFoldDB" id="A0A4S8HX63"/>
<dbReference type="Proteomes" id="UP000306918">
    <property type="component" value="Unassembled WGS sequence"/>
</dbReference>
<comment type="caution">
    <text evidence="3">The sequence shown here is derived from an EMBL/GenBank/DDBJ whole genome shotgun (WGS) entry which is preliminary data.</text>
</comment>
<dbReference type="GO" id="GO:0004016">
    <property type="term" value="F:adenylate cyclase activity"/>
    <property type="evidence" value="ECO:0007669"/>
    <property type="project" value="UniProtKB-ARBA"/>
</dbReference>
<dbReference type="Pfam" id="PF00211">
    <property type="entry name" value="Guanylate_cyc"/>
    <property type="match status" value="1"/>
</dbReference>
<dbReference type="Gene3D" id="3.30.70.1230">
    <property type="entry name" value="Nucleotide cyclase"/>
    <property type="match status" value="1"/>
</dbReference>
<feature type="transmembrane region" description="Helical" evidence="1">
    <location>
        <begin position="118"/>
        <end position="139"/>
    </location>
</feature>
<keyword evidence="1" id="KW-0812">Transmembrane</keyword>
<sequence length="347" mass="40299">MRPDFVKKLKLLAFICLFTSLAGVNFQLINEEHLNYNSVLFGFPLGLVFGLLELFLFPRAQMRFRRWSFTKMFIFKTLLYTAVIYAVTVTATTLIGFYEGRQLSELQPYLASPAQLILVVYTLLIYSFLVFFLQINHLLGEGVLWKFIRGKYHKPREEERIFMFLDMKSSTTIAEHLGHVRFYTLLNELFHEISQPVIQTKAEIYQYVGDEVVLTWEMEDGLKNSNCLKIFFMFQEILHRNGENYFKKFGVTPAFKAGLHFGKVVSAQIGDLKREIVYNGDVLNTTARIQNECNKYQRDCLVSGTLMNKLKQMNGFLWEKIDTVTLRGKESEVELFSVSNPKPFAAL</sequence>
<evidence type="ECO:0000259" key="2">
    <source>
        <dbReference type="PROSITE" id="PS50125"/>
    </source>
</evidence>
<dbReference type="PROSITE" id="PS50125">
    <property type="entry name" value="GUANYLATE_CYCLASE_2"/>
    <property type="match status" value="1"/>
</dbReference>
<feature type="domain" description="Guanylate cyclase" evidence="2">
    <location>
        <begin position="161"/>
        <end position="290"/>
    </location>
</feature>
<dbReference type="EMBL" id="STFF01000002">
    <property type="protein sequence ID" value="THU40328.1"/>
    <property type="molecule type" value="Genomic_DNA"/>
</dbReference>
<keyword evidence="1" id="KW-1133">Transmembrane helix</keyword>
<dbReference type="CDD" id="cd07302">
    <property type="entry name" value="CHD"/>
    <property type="match status" value="1"/>
</dbReference>
<evidence type="ECO:0000313" key="3">
    <source>
        <dbReference type="EMBL" id="THU40328.1"/>
    </source>
</evidence>
<dbReference type="InterPro" id="IPR029787">
    <property type="entry name" value="Nucleotide_cyclase"/>
</dbReference>
<dbReference type="OrthoDB" id="9768499at2"/>
<reference evidence="3 4" key="1">
    <citation type="submission" date="2019-04" db="EMBL/GenBank/DDBJ databases">
        <title>Niastella caeni sp. nov., isolated from activated sludge.</title>
        <authorList>
            <person name="Sheng M."/>
        </authorList>
    </citation>
    <scope>NUCLEOTIDE SEQUENCE [LARGE SCALE GENOMIC DNA]</scope>
    <source>
        <strain evidence="3 4">HX-2-15</strain>
    </source>
</reference>
<dbReference type="SUPFAM" id="SSF55073">
    <property type="entry name" value="Nucleotide cyclase"/>
    <property type="match status" value="1"/>
</dbReference>
<feature type="transmembrane region" description="Helical" evidence="1">
    <location>
        <begin position="36"/>
        <end position="57"/>
    </location>
</feature>
<dbReference type="InterPro" id="IPR001054">
    <property type="entry name" value="A/G_cyclase"/>
</dbReference>